<gene>
    <name evidence="1" type="ORF">F0L74_16570</name>
</gene>
<dbReference type="RefSeq" id="WP_149839023.1">
    <property type="nucleotide sequence ID" value="NZ_VUOC01000003.1"/>
</dbReference>
<name>A0A5B2VTS3_9BACT</name>
<organism evidence="1 2">
    <name type="scientific">Chitinophaga agrisoli</name>
    <dbReference type="NCBI Taxonomy" id="2607653"/>
    <lineage>
        <taxon>Bacteria</taxon>
        <taxon>Pseudomonadati</taxon>
        <taxon>Bacteroidota</taxon>
        <taxon>Chitinophagia</taxon>
        <taxon>Chitinophagales</taxon>
        <taxon>Chitinophagaceae</taxon>
        <taxon>Chitinophaga</taxon>
    </lineage>
</organism>
<evidence type="ECO:0000313" key="1">
    <source>
        <dbReference type="EMBL" id="KAA2241509.1"/>
    </source>
</evidence>
<evidence type="ECO:0000313" key="2">
    <source>
        <dbReference type="Proteomes" id="UP000324611"/>
    </source>
</evidence>
<accession>A0A5B2VTS3</accession>
<proteinExistence type="predicted"/>
<reference evidence="1 2" key="2">
    <citation type="submission" date="2019-09" db="EMBL/GenBank/DDBJ databases">
        <authorList>
            <person name="Jin C."/>
        </authorList>
    </citation>
    <scope>NUCLEOTIDE SEQUENCE [LARGE SCALE GENOMIC DNA]</scope>
    <source>
        <strain evidence="1 2">BN140078</strain>
    </source>
</reference>
<protein>
    <submittedName>
        <fullName evidence="1">Uncharacterized protein</fullName>
    </submittedName>
</protein>
<reference evidence="1 2" key="1">
    <citation type="submission" date="2019-09" db="EMBL/GenBank/DDBJ databases">
        <title>Chitinophaga ginsengihumi sp. nov., isolated from soil of ginseng rhizosphere.</title>
        <authorList>
            <person name="Lee J."/>
        </authorList>
    </citation>
    <scope>NUCLEOTIDE SEQUENCE [LARGE SCALE GENOMIC DNA]</scope>
    <source>
        <strain evidence="1 2">BN140078</strain>
    </source>
</reference>
<sequence>MTSHEMNLNIRYDAPEEIWNKVPLIYAQLKGWLGYGTGGECGEKGLPYWFGFNEHEKHILASVEMGGLQFSGLMDTDEWINWVKEIKEIATRELGYKVGEIELGEVDF</sequence>
<comment type="caution">
    <text evidence="1">The sequence shown here is derived from an EMBL/GenBank/DDBJ whole genome shotgun (WGS) entry which is preliminary data.</text>
</comment>
<dbReference type="EMBL" id="VUOC01000003">
    <property type="protein sequence ID" value="KAA2241509.1"/>
    <property type="molecule type" value="Genomic_DNA"/>
</dbReference>
<dbReference type="Proteomes" id="UP000324611">
    <property type="component" value="Unassembled WGS sequence"/>
</dbReference>
<dbReference type="AlphaFoldDB" id="A0A5B2VTS3"/>
<keyword evidence="2" id="KW-1185">Reference proteome</keyword>